<protein>
    <submittedName>
        <fullName evidence="2">Alpha/beta fold hydrolase</fullName>
    </submittedName>
</protein>
<keyword evidence="2" id="KW-0378">Hydrolase</keyword>
<dbReference type="PANTHER" id="PTHR43433">
    <property type="entry name" value="HYDROLASE, ALPHA/BETA FOLD FAMILY PROTEIN"/>
    <property type="match status" value="1"/>
</dbReference>
<comment type="caution">
    <text evidence="2">The sequence shown here is derived from an EMBL/GenBank/DDBJ whole genome shotgun (WGS) entry which is preliminary data.</text>
</comment>
<dbReference type="InterPro" id="IPR050471">
    <property type="entry name" value="AB_hydrolase"/>
</dbReference>
<dbReference type="Gene3D" id="3.40.50.1820">
    <property type="entry name" value="alpha/beta hydrolase"/>
    <property type="match status" value="1"/>
</dbReference>
<name>A0ABW3SII1_9BACT</name>
<accession>A0ABW3SII1</accession>
<proteinExistence type="predicted"/>
<dbReference type="EMBL" id="JBHTLD010000002">
    <property type="protein sequence ID" value="MFD1184627.1"/>
    <property type="molecule type" value="Genomic_DNA"/>
</dbReference>
<dbReference type="InterPro" id="IPR000073">
    <property type="entry name" value="AB_hydrolase_1"/>
</dbReference>
<dbReference type="GO" id="GO:0016787">
    <property type="term" value="F:hydrolase activity"/>
    <property type="evidence" value="ECO:0007669"/>
    <property type="project" value="UniProtKB-KW"/>
</dbReference>
<gene>
    <name evidence="2" type="ORF">ACFQ2O_00315</name>
</gene>
<organism evidence="2 3">
    <name type="scientific">Pontibacter rugosus</name>
    <dbReference type="NCBI Taxonomy" id="1745966"/>
    <lineage>
        <taxon>Bacteria</taxon>
        <taxon>Pseudomonadati</taxon>
        <taxon>Bacteroidota</taxon>
        <taxon>Cytophagia</taxon>
        <taxon>Cytophagales</taxon>
        <taxon>Hymenobacteraceae</taxon>
        <taxon>Pontibacter</taxon>
    </lineage>
</organism>
<reference evidence="3" key="1">
    <citation type="journal article" date="2019" name="Int. J. Syst. Evol. Microbiol.">
        <title>The Global Catalogue of Microorganisms (GCM) 10K type strain sequencing project: providing services to taxonomists for standard genome sequencing and annotation.</title>
        <authorList>
            <consortium name="The Broad Institute Genomics Platform"/>
            <consortium name="The Broad Institute Genome Sequencing Center for Infectious Disease"/>
            <person name="Wu L."/>
            <person name="Ma J."/>
        </authorList>
    </citation>
    <scope>NUCLEOTIDE SEQUENCE [LARGE SCALE GENOMIC DNA]</scope>
    <source>
        <strain evidence="3">JCM 31319</strain>
    </source>
</reference>
<dbReference type="RefSeq" id="WP_377521964.1">
    <property type="nucleotide sequence ID" value="NZ_JBHTLD010000002.1"/>
</dbReference>
<evidence type="ECO:0000313" key="3">
    <source>
        <dbReference type="Proteomes" id="UP001597094"/>
    </source>
</evidence>
<dbReference type="InterPro" id="IPR029058">
    <property type="entry name" value="AB_hydrolase_fold"/>
</dbReference>
<dbReference type="PANTHER" id="PTHR43433:SF5">
    <property type="entry name" value="AB HYDROLASE-1 DOMAIN-CONTAINING PROTEIN"/>
    <property type="match status" value="1"/>
</dbReference>
<dbReference type="Proteomes" id="UP001597094">
    <property type="component" value="Unassembled WGS sequence"/>
</dbReference>
<sequence length="239" mass="26856">MENILLLHGALGSAAMLEQLKQALQESFMVYTFDFSGHGGKPLLQAHFTMEQLAQEVLVFLDEHQIRDTHIFGYSMGGYAALSMALQHPARIRSIFTLATKFAWSAEAAEKETSLLSPDKIEEKVPQFAATLAQRHAPQDWKQLVRATARLMLQLGQHPILTAETLPQIQLPVQVAVGDRDNMVTTEETRWAYCLLPNARLQVMPGTRHPFETLSAQDISIHIRQFIFHVAVNSTVIKE</sequence>
<evidence type="ECO:0000259" key="1">
    <source>
        <dbReference type="Pfam" id="PF00561"/>
    </source>
</evidence>
<keyword evidence="3" id="KW-1185">Reference proteome</keyword>
<evidence type="ECO:0000313" key="2">
    <source>
        <dbReference type="EMBL" id="MFD1184627.1"/>
    </source>
</evidence>
<dbReference type="Pfam" id="PF00561">
    <property type="entry name" value="Abhydrolase_1"/>
    <property type="match status" value="1"/>
</dbReference>
<feature type="domain" description="AB hydrolase-1" evidence="1">
    <location>
        <begin position="4"/>
        <end position="107"/>
    </location>
</feature>
<dbReference type="SUPFAM" id="SSF53474">
    <property type="entry name" value="alpha/beta-Hydrolases"/>
    <property type="match status" value="1"/>
</dbReference>